<sequence length="56" mass="5987">TNFIEHPQVVAQRIERFTQIVGTERVIAGSDCGFGTFAGFGAVDPDIAYAKLTSLA</sequence>
<dbReference type="SUPFAM" id="SSF51726">
    <property type="entry name" value="UROD/MetE-like"/>
    <property type="match status" value="1"/>
</dbReference>
<protein>
    <recommendedName>
        <fullName evidence="2">Cobalamin-independent methionine synthase MetE C-terminal/archaeal domain-containing protein</fullName>
    </recommendedName>
</protein>
<evidence type="ECO:0000313" key="1">
    <source>
        <dbReference type="EMBL" id="GAF94113.1"/>
    </source>
</evidence>
<dbReference type="AlphaFoldDB" id="X0TKN7"/>
<accession>X0TKN7</accession>
<feature type="non-terminal residue" evidence="1">
    <location>
        <position position="56"/>
    </location>
</feature>
<dbReference type="InterPro" id="IPR038071">
    <property type="entry name" value="UROD/MetE-like_sf"/>
</dbReference>
<name>X0TKN7_9ZZZZ</name>
<dbReference type="Gene3D" id="3.20.20.210">
    <property type="match status" value="1"/>
</dbReference>
<reference evidence="1" key="1">
    <citation type="journal article" date="2014" name="Front. Microbiol.">
        <title>High frequency of phylogenetically diverse reductive dehalogenase-homologous genes in deep subseafloor sedimentary metagenomes.</title>
        <authorList>
            <person name="Kawai M."/>
            <person name="Futagami T."/>
            <person name="Toyoda A."/>
            <person name="Takaki Y."/>
            <person name="Nishi S."/>
            <person name="Hori S."/>
            <person name="Arai W."/>
            <person name="Tsubouchi T."/>
            <person name="Morono Y."/>
            <person name="Uchiyama I."/>
            <person name="Ito T."/>
            <person name="Fujiyama A."/>
            <person name="Inagaki F."/>
            <person name="Takami H."/>
        </authorList>
    </citation>
    <scope>NUCLEOTIDE SEQUENCE</scope>
    <source>
        <strain evidence="1">Expedition CK06-06</strain>
    </source>
</reference>
<dbReference type="EMBL" id="BARS01014509">
    <property type="protein sequence ID" value="GAF94113.1"/>
    <property type="molecule type" value="Genomic_DNA"/>
</dbReference>
<organism evidence="1">
    <name type="scientific">marine sediment metagenome</name>
    <dbReference type="NCBI Taxonomy" id="412755"/>
    <lineage>
        <taxon>unclassified sequences</taxon>
        <taxon>metagenomes</taxon>
        <taxon>ecological metagenomes</taxon>
    </lineage>
</organism>
<evidence type="ECO:0008006" key="2">
    <source>
        <dbReference type="Google" id="ProtNLM"/>
    </source>
</evidence>
<proteinExistence type="predicted"/>
<comment type="caution">
    <text evidence="1">The sequence shown here is derived from an EMBL/GenBank/DDBJ whole genome shotgun (WGS) entry which is preliminary data.</text>
</comment>
<feature type="non-terminal residue" evidence="1">
    <location>
        <position position="1"/>
    </location>
</feature>
<gene>
    <name evidence="1" type="ORF">S01H1_24398</name>
</gene>